<evidence type="ECO:0000313" key="11">
    <source>
        <dbReference type="EMBL" id="OIQ48881.1"/>
    </source>
</evidence>
<dbReference type="GO" id="GO:0008987">
    <property type="term" value="F:quinolinate synthetase A activity"/>
    <property type="evidence" value="ECO:0007669"/>
    <property type="project" value="UniProtKB-UniRule"/>
</dbReference>
<keyword evidence="7" id="KW-0479">Metal-binding</keyword>
<evidence type="ECO:0000256" key="5">
    <source>
        <dbReference type="ARBA" id="ARBA00022642"/>
    </source>
</evidence>
<dbReference type="NCBIfam" id="NF006883">
    <property type="entry name" value="PRK09375.2-4"/>
    <property type="match status" value="1"/>
</dbReference>
<dbReference type="EMBL" id="LKAQ01000005">
    <property type="protein sequence ID" value="OIQ48881.1"/>
    <property type="molecule type" value="Genomic_DNA"/>
</dbReference>
<keyword evidence="4" id="KW-0004">4Fe-4S</keyword>
<gene>
    <name evidence="11" type="primary">nadA</name>
    <name evidence="11" type="ORF">BerOc1_03634</name>
</gene>
<dbReference type="GO" id="GO:0005829">
    <property type="term" value="C:cytosol"/>
    <property type="evidence" value="ECO:0007669"/>
    <property type="project" value="TreeGrafter"/>
</dbReference>
<dbReference type="Proteomes" id="UP000181901">
    <property type="component" value="Unassembled WGS sequence"/>
</dbReference>
<accession>A0A1J5NAV3</accession>
<dbReference type="OrthoDB" id="9801204at2"/>
<comment type="caution">
    <text evidence="11">The sequence shown here is derived from an EMBL/GenBank/DDBJ whole genome shotgun (WGS) entry which is preliminary data.</text>
</comment>
<keyword evidence="8" id="KW-0408">Iron</keyword>
<dbReference type="PANTHER" id="PTHR30573">
    <property type="entry name" value="QUINOLINATE SYNTHETASE A"/>
    <property type="match status" value="1"/>
</dbReference>
<dbReference type="NCBIfam" id="TIGR00550">
    <property type="entry name" value="nadA"/>
    <property type="match status" value="1"/>
</dbReference>
<dbReference type="InterPro" id="IPR003473">
    <property type="entry name" value="NadA"/>
</dbReference>
<comment type="cofactor">
    <cofactor evidence="1">
        <name>[4Fe-4S] cluster</name>
        <dbReference type="ChEBI" id="CHEBI:49883"/>
    </cofactor>
</comment>
<dbReference type="Gene3D" id="3.40.50.10800">
    <property type="entry name" value="NadA-like"/>
    <property type="match status" value="3"/>
</dbReference>
<keyword evidence="9" id="KW-0411">Iron-sulfur</keyword>
<dbReference type="PANTHER" id="PTHR30573:SF0">
    <property type="entry name" value="QUINOLINATE SYNTHASE, CHLOROPLASTIC"/>
    <property type="match status" value="1"/>
</dbReference>
<evidence type="ECO:0000256" key="2">
    <source>
        <dbReference type="ARBA" id="ARBA00005065"/>
    </source>
</evidence>
<protein>
    <recommendedName>
        <fullName evidence="3 10">Quinolinate synthase</fullName>
        <ecNumber evidence="3 10">2.5.1.72</ecNumber>
    </recommendedName>
</protein>
<dbReference type="RefSeq" id="WP_084641765.1">
    <property type="nucleotide sequence ID" value="NZ_LKAQ01000005.1"/>
</dbReference>
<reference evidence="11 12" key="1">
    <citation type="submission" date="2015-09" db="EMBL/GenBank/DDBJ databases">
        <title>Genome of Desulfovibrio dechloracetivorans BerOc1, a mercury methylating strain isolated from highly hydrocarbons and metals contaminated coastal sediments.</title>
        <authorList>
            <person name="Goni Urriza M."/>
            <person name="Gassie C."/>
            <person name="Bouchez O."/>
            <person name="Klopp C."/>
            <person name="Ranchou-Peyruse A."/>
            <person name="Remy G."/>
        </authorList>
    </citation>
    <scope>NUCLEOTIDE SEQUENCE [LARGE SCALE GENOMIC DNA]</scope>
    <source>
        <strain evidence="11 12">BerOc1</strain>
    </source>
</reference>
<dbReference type="SUPFAM" id="SSF142754">
    <property type="entry name" value="NadA-like"/>
    <property type="match status" value="1"/>
</dbReference>
<evidence type="ECO:0000256" key="8">
    <source>
        <dbReference type="ARBA" id="ARBA00023004"/>
    </source>
</evidence>
<evidence type="ECO:0000313" key="12">
    <source>
        <dbReference type="Proteomes" id="UP000181901"/>
    </source>
</evidence>
<proteinExistence type="predicted"/>
<keyword evidence="5" id="KW-0662">Pyridine nucleotide biosynthesis</keyword>
<dbReference type="Pfam" id="PF02445">
    <property type="entry name" value="NadA"/>
    <property type="match status" value="1"/>
</dbReference>
<dbReference type="InterPro" id="IPR036094">
    <property type="entry name" value="NadA_sf"/>
</dbReference>
<dbReference type="UniPathway" id="UPA00253">
    <property type="reaction ID" value="UER00327"/>
</dbReference>
<evidence type="ECO:0000256" key="7">
    <source>
        <dbReference type="ARBA" id="ARBA00022723"/>
    </source>
</evidence>
<dbReference type="EC" id="2.5.1.72" evidence="3 10"/>
<dbReference type="GO" id="GO:0051539">
    <property type="term" value="F:4 iron, 4 sulfur cluster binding"/>
    <property type="evidence" value="ECO:0007669"/>
    <property type="project" value="UniProtKB-KW"/>
</dbReference>
<evidence type="ECO:0000256" key="1">
    <source>
        <dbReference type="ARBA" id="ARBA00001966"/>
    </source>
</evidence>
<evidence type="ECO:0000256" key="3">
    <source>
        <dbReference type="ARBA" id="ARBA00012669"/>
    </source>
</evidence>
<evidence type="ECO:0000256" key="4">
    <source>
        <dbReference type="ARBA" id="ARBA00022485"/>
    </source>
</evidence>
<evidence type="ECO:0000256" key="9">
    <source>
        <dbReference type="ARBA" id="ARBA00023014"/>
    </source>
</evidence>
<keyword evidence="6 11" id="KW-0808">Transferase</keyword>
<organism evidence="11 12">
    <name type="scientific">Pseudodesulfovibrio hydrargyri</name>
    <dbReference type="NCBI Taxonomy" id="2125990"/>
    <lineage>
        <taxon>Bacteria</taxon>
        <taxon>Pseudomonadati</taxon>
        <taxon>Thermodesulfobacteriota</taxon>
        <taxon>Desulfovibrionia</taxon>
        <taxon>Desulfovibrionales</taxon>
        <taxon>Desulfovibrionaceae</taxon>
    </lineage>
</organism>
<dbReference type="AlphaFoldDB" id="A0A1J5NAV3"/>
<comment type="pathway">
    <text evidence="2">Cofactor biosynthesis; NAD(+) biosynthesis; quinolinate from iminoaspartate: step 1/1.</text>
</comment>
<keyword evidence="12" id="KW-1185">Reference proteome</keyword>
<dbReference type="GO" id="GO:0046872">
    <property type="term" value="F:metal ion binding"/>
    <property type="evidence" value="ECO:0007669"/>
    <property type="project" value="UniProtKB-KW"/>
</dbReference>
<name>A0A1J5NAV3_9BACT</name>
<evidence type="ECO:0000256" key="10">
    <source>
        <dbReference type="NCBIfam" id="TIGR00550"/>
    </source>
</evidence>
<evidence type="ECO:0000256" key="6">
    <source>
        <dbReference type="ARBA" id="ARBA00022679"/>
    </source>
</evidence>
<sequence>MENAKETIFRIKDERGDSLAVLGHHYQSDAVIDCTDIRGDSLELARKINGLEAEHVVFCGVYFMAESAAILSRPGQKIHLPDVTATCPMADMAEAGRVRKTLAILEEGGRKIVPLTYVNSSAAVKGVVGEHGGSVCTSANAKVMLEWALSQGDAVLFLPDQHLGNNTADVLGIPADERLLLPGDVIHGDPALAVNPDEAEGKKLILWPGYCPIHAEFTLDAVRRIRENEPEAKIVVHPECDPAIVREADGNGSTTFLIKYAEEAPAGSTVYIGTEENLVNRLAARYAGCKTIKPLLGVMCEDMGKTTLENLARTLETLDSAAPVTVSNAVKEPAKLALERMLAVCS</sequence>
<dbReference type="GO" id="GO:0034628">
    <property type="term" value="P:'de novo' NAD+ biosynthetic process from L-aspartate"/>
    <property type="evidence" value="ECO:0007669"/>
    <property type="project" value="TreeGrafter"/>
</dbReference>